<evidence type="ECO:0000256" key="6">
    <source>
        <dbReference type="ARBA" id="ARBA00023284"/>
    </source>
</evidence>
<dbReference type="GO" id="GO:0016491">
    <property type="term" value="F:oxidoreductase activity"/>
    <property type="evidence" value="ECO:0007669"/>
    <property type="project" value="InterPro"/>
</dbReference>
<comment type="caution">
    <text evidence="8">The sequence shown here is derived from an EMBL/GenBank/DDBJ whole genome shotgun (WGS) entry which is preliminary data.</text>
</comment>
<dbReference type="Pfam" id="PF00578">
    <property type="entry name" value="AhpC-TSA"/>
    <property type="match status" value="1"/>
</dbReference>
<evidence type="ECO:0000259" key="7">
    <source>
        <dbReference type="PROSITE" id="PS51352"/>
    </source>
</evidence>
<dbReference type="GO" id="GO:0016209">
    <property type="term" value="F:antioxidant activity"/>
    <property type="evidence" value="ECO:0007669"/>
    <property type="project" value="InterPro"/>
</dbReference>
<gene>
    <name evidence="8" type="ORF">F2Y13_05485</name>
</gene>
<proteinExistence type="predicted"/>
<reference evidence="8 9" key="1">
    <citation type="journal article" date="2019" name="Nat. Med.">
        <title>A library of human gut bacterial isolates paired with longitudinal multiomics data enables mechanistic microbiome research.</title>
        <authorList>
            <person name="Poyet M."/>
            <person name="Groussin M."/>
            <person name="Gibbons S.M."/>
            <person name="Avila-Pacheco J."/>
            <person name="Jiang X."/>
            <person name="Kearney S.M."/>
            <person name="Perrotta A.R."/>
            <person name="Berdy B."/>
            <person name="Zhao S."/>
            <person name="Lieberman T.D."/>
            <person name="Swanson P.K."/>
            <person name="Smith M."/>
            <person name="Roesemann S."/>
            <person name="Alexander J.E."/>
            <person name="Rich S.A."/>
            <person name="Livny J."/>
            <person name="Vlamakis H."/>
            <person name="Clish C."/>
            <person name="Bullock K."/>
            <person name="Deik A."/>
            <person name="Scott J."/>
            <person name="Pierce K.A."/>
            <person name="Xavier R.J."/>
            <person name="Alm E.J."/>
        </authorList>
    </citation>
    <scope>NUCLEOTIDE SEQUENCE [LARGE SCALE GENOMIC DNA]</scope>
    <source>
        <strain evidence="8 9">BIOML-A2</strain>
    </source>
</reference>
<dbReference type="PANTHER" id="PTHR42852">
    <property type="entry name" value="THIOL:DISULFIDE INTERCHANGE PROTEIN DSBE"/>
    <property type="match status" value="1"/>
</dbReference>
<dbReference type="GO" id="GO:0017004">
    <property type="term" value="P:cytochrome complex assembly"/>
    <property type="evidence" value="ECO:0007669"/>
    <property type="project" value="UniProtKB-KW"/>
</dbReference>
<evidence type="ECO:0000256" key="2">
    <source>
        <dbReference type="ARBA" id="ARBA00017922"/>
    </source>
</evidence>
<dbReference type="CDD" id="cd02966">
    <property type="entry name" value="TlpA_like_family"/>
    <property type="match status" value="1"/>
</dbReference>
<sequence>MKKPLSIITATAILAGCSQSTAVKFTLTGRDPAFTDGKYMYIITYAGGPETIIDSARIDNSSFAMKGSWPYPVSAFLYMGRGADGEQISDSDFILETGEIRVEKRNEDEFILTGTPQNEFRNELPQKVAGLRQKGLSPLRTAEACDSLFRAVVLENRNALALSLLENELLTNRPGRELLPLLDSFPAAFQKHPALLGLRKTIAGMRADVGTSYADITGQTPEGDTVSLAATVRKPGNRYVLLDFGALWCGPCRAEFPNLAALYEKYHSRGFDIFGVSYDANRKRWLECIETYGMRWTQIHQGFGLHPRQTQAWSDYTLGGIPSCFLIDCATEKIIAKQLRGEALAQKLSELLD</sequence>
<keyword evidence="6" id="KW-0676">Redox-active center</keyword>
<comment type="subcellular location">
    <subcellularLocation>
        <location evidence="1">Cell envelope</location>
    </subcellularLocation>
</comment>
<dbReference type="SUPFAM" id="SSF52833">
    <property type="entry name" value="Thioredoxin-like"/>
    <property type="match status" value="1"/>
</dbReference>
<name>A0A5B3GBM6_9BACT</name>
<dbReference type="RefSeq" id="WP_022062431.1">
    <property type="nucleotide sequence ID" value="NZ_CATVWL010000026.1"/>
</dbReference>
<dbReference type="InterPro" id="IPR012640">
    <property type="entry name" value="Membr_lipoprot_lipid_attach_CS"/>
</dbReference>
<dbReference type="Proteomes" id="UP000323567">
    <property type="component" value="Unassembled WGS sequence"/>
</dbReference>
<feature type="domain" description="Thioredoxin" evidence="7">
    <location>
        <begin position="207"/>
        <end position="353"/>
    </location>
</feature>
<dbReference type="InterPro" id="IPR013766">
    <property type="entry name" value="Thioredoxin_domain"/>
</dbReference>
<accession>A0A5B3GBM6</accession>
<dbReference type="InterPro" id="IPR050553">
    <property type="entry name" value="Thioredoxin_ResA/DsbE_sf"/>
</dbReference>
<evidence type="ECO:0000256" key="4">
    <source>
        <dbReference type="ARBA" id="ARBA00022748"/>
    </source>
</evidence>
<dbReference type="GO" id="GO:0030313">
    <property type="term" value="C:cell envelope"/>
    <property type="evidence" value="ECO:0007669"/>
    <property type="project" value="UniProtKB-SubCell"/>
</dbReference>
<evidence type="ECO:0000313" key="9">
    <source>
        <dbReference type="Proteomes" id="UP000323567"/>
    </source>
</evidence>
<dbReference type="PROSITE" id="PS51352">
    <property type="entry name" value="THIOREDOXIN_2"/>
    <property type="match status" value="1"/>
</dbReference>
<evidence type="ECO:0000256" key="1">
    <source>
        <dbReference type="ARBA" id="ARBA00004196"/>
    </source>
</evidence>
<dbReference type="InterPro" id="IPR000866">
    <property type="entry name" value="AhpC/TSA"/>
</dbReference>
<organism evidence="8 9">
    <name type="scientific">Alistipes shahii</name>
    <dbReference type="NCBI Taxonomy" id="328814"/>
    <lineage>
        <taxon>Bacteria</taxon>
        <taxon>Pseudomonadati</taxon>
        <taxon>Bacteroidota</taxon>
        <taxon>Bacteroidia</taxon>
        <taxon>Bacteroidales</taxon>
        <taxon>Rikenellaceae</taxon>
        <taxon>Alistipes</taxon>
    </lineage>
</organism>
<dbReference type="AlphaFoldDB" id="A0A5B3GBM6"/>
<dbReference type="InterPro" id="IPR036249">
    <property type="entry name" value="Thioredoxin-like_sf"/>
</dbReference>
<dbReference type="PROSITE" id="PS51257">
    <property type="entry name" value="PROKAR_LIPOPROTEIN"/>
    <property type="match status" value="1"/>
</dbReference>
<protein>
    <recommendedName>
        <fullName evidence="2">Type IV secretion system putative lipoprotein virB7</fullName>
    </recommendedName>
</protein>
<keyword evidence="5" id="KW-1015">Disulfide bond</keyword>
<dbReference type="EMBL" id="VVXK01000005">
    <property type="protein sequence ID" value="KAA2371004.1"/>
    <property type="molecule type" value="Genomic_DNA"/>
</dbReference>
<dbReference type="Pfam" id="PF14289">
    <property type="entry name" value="DUF4369"/>
    <property type="match status" value="1"/>
</dbReference>
<dbReference type="InterPro" id="IPR025380">
    <property type="entry name" value="DUF4369"/>
</dbReference>
<keyword evidence="4" id="KW-0201">Cytochrome c-type biogenesis</keyword>
<evidence type="ECO:0000256" key="3">
    <source>
        <dbReference type="ARBA" id="ARBA00022729"/>
    </source>
</evidence>
<dbReference type="Pfam" id="PF08139">
    <property type="entry name" value="LPAM_1"/>
    <property type="match status" value="1"/>
</dbReference>
<evidence type="ECO:0000313" key="8">
    <source>
        <dbReference type="EMBL" id="KAA2371004.1"/>
    </source>
</evidence>
<dbReference type="GeneID" id="92755541"/>
<evidence type="ECO:0000256" key="5">
    <source>
        <dbReference type="ARBA" id="ARBA00023157"/>
    </source>
</evidence>
<dbReference type="Gene3D" id="3.40.30.10">
    <property type="entry name" value="Glutaredoxin"/>
    <property type="match status" value="1"/>
</dbReference>
<dbReference type="PANTHER" id="PTHR42852:SF6">
    <property type="entry name" value="THIOL:DISULFIDE INTERCHANGE PROTEIN DSBE"/>
    <property type="match status" value="1"/>
</dbReference>
<keyword evidence="3" id="KW-0732">Signal</keyword>